<evidence type="ECO:0000256" key="2">
    <source>
        <dbReference type="ARBA" id="ARBA00022980"/>
    </source>
</evidence>
<sequence>MHSHAQCRIWLRQEDPLLTPNGFKKFLVHSVQELELLMMHNSSTHLLPLGLRTYCAEITHDVSTKNRKQMVEKANQLDVVVTNKLVRLPSQEGE</sequence>
<dbReference type="InterPro" id="IPR001515">
    <property type="entry name" value="Ribosomal_eL32"/>
</dbReference>
<organism evidence="4 5">
    <name type="scientific">Trapa incisa</name>
    <dbReference type="NCBI Taxonomy" id="236973"/>
    <lineage>
        <taxon>Eukaryota</taxon>
        <taxon>Viridiplantae</taxon>
        <taxon>Streptophyta</taxon>
        <taxon>Embryophyta</taxon>
        <taxon>Tracheophyta</taxon>
        <taxon>Spermatophyta</taxon>
        <taxon>Magnoliopsida</taxon>
        <taxon>eudicotyledons</taxon>
        <taxon>Gunneridae</taxon>
        <taxon>Pentapetalae</taxon>
        <taxon>rosids</taxon>
        <taxon>malvids</taxon>
        <taxon>Myrtales</taxon>
        <taxon>Lythraceae</taxon>
        <taxon>Trapa</taxon>
    </lineage>
</organism>
<keyword evidence="3" id="KW-0687">Ribonucleoprotein</keyword>
<dbReference type="PANTHER" id="PTHR23413:SF1">
    <property type="entry name" value="RIBOSOMAL PROTEIN L32"/>
    <property type="match status" value="1"/>
</dbReference>
<accession>A0AAN7QHW2</accession>
<dbReference type="AlphaFoldDB" id="A0AAN7QHW2"/>
<gene>
    <name evidence="4" type="ORF">SAY87_003340</name>
</gene>
<evidence type="ECO:0000313" key="5">
    <source>
        <dbReference type="Proteomes" id="UP001345219"/>
    </source>
</evidence>
<dbReference type="Proteomes" id="UP001345219">
    <property type="component" value="Chromosome 3"/>
</dbReference>
<dbReference type="GO" id="GO:0022625">
    <property type="term" value="C:cytosolic large ribosomal subunit"/>
    <property type="evidence" value="ECO:0007669"/>
    <property type="project" value="TreeGrafter"/>
</dbReference>
<name>A0AAN7QHW2_9MYRT</name>
<reference evidence="4 5" key="1">
    <citation type="journal article" date="2023" name="Hortic Res">
        <title>Pangenome of water caltrop reveals structural variations and asymmetric subgenome divergence after allopolyploidization.</title>
        <authorList>
            <person name="Zhang X."/>
            <person name="Chen Y."/>
            <person name="Wang L."/>
            <person name="Yuan Y."/>
            <person name="Fang M."/>
            <person name="Shi L."/>
            <person name="Lu R."/>
            <person name="Comes H.P."/>
            <person name="Ma Y."/>
            <person name="Chen Y."/>
            <person name="Huang G."/>
            <person name="Zhou Y."/>
            <person name="Zheng Z."/>
            <person name="Qiu Y."/>
        </authorList>
    </citation>
    <scope>NUCLEOTIDE SEQUENCE [LARGE SCALE GENOMIC DNA]</scope>
    <source>
        <tissue evidence="4">Roots</tissue>
    </source>
</reference>
<keyword evidence="5" id="KW-1185">Reference proteome</keyword>
<evidence type="ECO:0000313" key="4">
    <source>
        <dbReference type="EMBL" id="KAK4768199.1"/>
    </source>
</evidence>
<dbReference type="EMBL" id="JAXIOK010000006">
    <property type="protein sequence ID" value="KAK4768199.1"/>
    <property type="molecule type" value="Genomic_DNA"/>
</dbReference>
<evidence type="ECO:0000256" key="1">
    <source>
        <dbReference type="ARBA" id="ARBA00008431"/>
    </source>
</evidence>
<evidence type="ECO:0000256" key="3">
    <source>
        <dbReference type="ARBA" id="ARBA00023274"/>
    </source>
</evidence>
<dbReference type="PANTHER" id="PTHR23413">
    <property type="entry name" value="60S RIBOSOMAL PROTEIN L32 AND DNA-DIRECTED RNA POLYMERASE II, SUBUNIT N"/>
    <property type="match status" value="1"/>
</dbReference>
<dbReference type="GO" id="GO:0006412">
    <property type="term" value="P:translation"/>
    <property type="evidence" value="ECO:0007669"/>
    <property type="project" value="InterPro"/>
</dbReference>
<dbReference type="Pfam" id="PF01655">
    <property type="entry name" value="Ribosomal_L32e"/>
    <property type="match status" value="1"/>
</dbReference>
<dbReference type="GO" id="GO:0003735">
    <property type="term" value="F:structural constituent of ribosome"/>
    <property type="evidence" value="ECO:0007669"/>
    <property type="project" value="InterPro"/>
</dbReference>
<dbReference type="SMART" id="SM01393">
    <property type="entry name" value="Ribosomal_L32e"/>
    <property type="match status" value="1"/>
</dbReference>
<comment type="similarity">
    <text evidence="1">Belongs to the eukaryotic ribosomal protein eL32 family.</text>
</comment>
<keyword evidence="2" id="KW-0689">Ribosomal protein</keyword>
<protein>
    <submittedName>
        <fullName evidence="4">Uncharacterized protein</fullName>
    </submittedName>
</protein>
<dbReference type="SUPFAM" id="SSF52042">
    <property type="entry name" value="Ribosomal protein L32e"/>
    <property type="match status" value="1"/>
</dbReference>
<dbReference type="InterPro" id="IPR036351">
    <property type="entry name" value="Ribosomal_eL32_sf"/>
</dbReference>
<comment type="caution">
    <text evidence="4">The sequence shown here is derived from an EMBL/GenBank/DDBJ whole genome shotgun (WGS) entry which is preliminary data.</text>
</comment>
<proteinExistence type="inferred from homology"/>